<evidence type="ECO:0000313" key="1">
    <source>
        <dbReference type="EMBL" id="SVA34718.1"/>
    </source>
</evidence>
<sequence length="141" mass="16726">SGINTVLDYGCGYEPVLKTLLEREGYKTRGYDLNFFPNKELKKKYDLIISTETFEHIKNPGEELACLIPKISSKGYLAIMTRFYPSRDSNLCLESFSEWYYKRDPTHIAFYSQKTFSWVADEFKMKICYNNNFDFIIFQRK</sequence>
<dbReference type="Gene3D" id="3.40.50.150">
    <property type="entry name" value="Vaccinia Virus protein VP39"/>
    <property type="match status" value="1"/>
</dbReference>
<organism evidence="1">
    <name type="scientific">marine metagenome</name>
    <dbReference type="NCBI Taxonomy" id="408172"/>
    <lineage>
        <taxon>unclassified sequences</taxon>
        <taxon>metagenomes</taxon>
        <taxon>ecological metagenomes</taxon>
    </lineage>
</organism>
<proteinExistence type="predicted"/>
<dbReference type="AlphaFoldDB" id="A0A381V4L8"/>
<feature type="non-terminal residue" evidence="1">
    <location>
        <position position="1"/>
    </location>
</feature>
<dbReference type="SUPFAM" id="SSF53335">
    <property type="entry name" value="S-adenosyl-L-methionine-dependent methyltransferases"/>
    <property type="match status" value="1"/>
</dbReference>
<dbReference type="Pfam" id="PF13489">
    <property type="entry name" value="Methyltransf_23"/>
    <property type="match status" value="1"/>
</dbReference>
<reference evidence="1" key="1">
    <citation type="submission" date="2018-05" db="EMBL/GenBank/DDBJ databases">
        <authorList>
            <person name="Lanie J.A."/>
            <person name="Ng W.-L."/>
            <person name="Kazmierczak K.M."/>
            <person name="Andrzejewski T.M."/>
            <person name="Davidsen T.M."/>
            <person name="Wayne K.J."/>
            <person name="Tettelin H."/>
            <person name="Glass J.I."/>
            <person name="Rusch D."/>
            <person name="Podicherti R."/>
            <person name="Tsui H.-C.T."/>
            <person name="Winkler M.E."/>
        </authorList>
    </citation>
    <scope>NUCLEOTIDE SEQUENCE</scope>
</reference>
<dbReference type="InterPro" id="IPR029063">
    <property type="entry name" value="SAM-dependent_MTases_sf"/>
</dbReference>
<dbReference type="EMBL" id="UINC01007711">
    <property type="protein sequence ID" value="SVA34718.1"/>
    <property type="molecule type" value="Genomic_DNA"/>
</dbReference>
<accession>A0A381V4L8</accession>
<evidence type="ECO:0008006" key="2">
    <source>
        <dbReference type="Google" id="ProtNLM"/>
    </source>
</evidence>
<gene>
    <name evidence="1" type="ORF">METZ01_LOCUS87572</name>
</gene>
<name>A0A381V4L8_9ZZZZ</name>
<protein>
    <recommendedName>
        <fullName evidence="2">Methyltransferase type 11 domain-containing protein</fullName>
    </recommendedName>
</protein>